<dbReference type="Proteomes" id="UP000070433">
    <property type="component" value="Chromosome"/>
</dbReference>
<dbReference type="AlphaFoldDB" id="A0A127JVC3"/>
<dbReference type="PROSITE" id="PS50125">
    <property type="entry name" value="GUANYLATE_CYCLASE_2"/>
    <property type="match status" value="1"/>
</dbReference>
<evidence type="ECO:0000256" key="3">
    <source>
        <dbReference type="PROSITE-ProRule" id="PRU00339"/>
    </source>
</evidence>
<dbReference type="GO" id="GO:0005524">
    <property type="term" value="F:ATP binding"/>
    <property type="evidence" value="ECO:0007669"/>
    <property type="project" value="UniProtKB-KW"/>
</dbReference>
<keyword evidence="3" id="KW-0802">TPR repeat</keyword>
<dbReference type="PANTHER" id="PTHR16305:SF28">
    <property type="entry name" value="GUANYLATE CYCLASE DOMAIN-CONTAINING PROTEIN"/>
    <property type="match status" value="1"/>
</dbReference>
<feature type="domain" description="Guanylate cyclase" evidence="4">
    <location>
        <begin position="1"/>
        <end position="128"/>
    </location>
</feature>
<reference evidence="5 6" key="1">
    <citation type="journal article" date="2014" name="Int. J. Syst. Evol. Microbiol.">
        <title>Ramlibacter solisilvae sp. nov., isolated from forest soil, and emended description of the genus Ramlibacter.</title>
        <authorList>
            <person name="Lee H.J."/>
            <person name="Lee S.H."/>
            <person name="Lee S.S."/>
            <person name="Lee J.S."/>
            <person name="Kim Y."/>
            <person name="Kim S.C."/>
            <person name="Jeon C.O."/>
        </authorList>
    </citation>
    <scope>NUCLEOTIDE SEQUENCE [LARGE SCALE GENOMIC DNA]</scope>
    <source>
        <strain evidence="5 6">5-10</strain>
    </source>
</reference>
<dbReference type="PROSITE" id="PS50005">
    <property type="entry name" value="TPR"/>
    <property type="match status" value="1"/>
</dbReference>
<dbReference type="CDD" id="cd07302">
    <property type="entry name" value="CHD"/>
    <property type="match status" value="1"/>
</dbReference>
<feature type="repeat" description="TPR" evidence="3">
    <location>
        <begin position="735"/>
        <end position="768"/>
    </location>
</feature>
<evidence type="ECO:0000256" key="2">
    <source>
        <dbReference type="ARBA" id="ARBA00022840"/>
    </source>
</evidence>
<keyword evidence="2" id="KW-0067">ATP-binding</keyword>
<gene>
    <name evidence="5" type="ORF">UC35_14995</name>
</gene>
<dbReference type="Gene3D" id="1.25.40.10">
    <property type="entry name" value="Tetratricopeptide repeat domain"/>
    <property type="match status" value="2"/>
</dbReference>
<protein>
    <recommendedName>
        <fullName evidence="4">Guanylate cyclase domain-containing protein</fullName>
    </recommendedName>
</protein>
<organism evidence="5 6">
    <name type="scientific">Ramlibacter tataouinensis</name>
    <dbReference type="NCBI Taxonomy" id="94132"/>
    <lineage>
        <taxon>Bacteria</taxon>
        <taxon>Pseudomonadati</taxon>
        <taxon>Pseudomonadota</taxon>
        <taxon>Betaproteobacteria</taxon>
        <taxon>Burkholderiales</taxon>
        <taxon>Comamonadaceae</taxon>
        <taxon>Ramlibacter</taxon>
    </lineage>
</organism>
<accession>A0A127JVC3</accession>
<dbReference type="GO" id="GO:0009190">
    <property type="term" value="P:cyclic nucleotide biosynthetic process"/>
    <property type="evidence" value="ECO:0007669"/>
    <property type="project" value="InterPro"/>
</dbReference>
<dbReference type="SUPFAM" id="SSF52540">
    <property type="entry name" value="P-loop containing nucleoside triphosphate hydrolases"/>
    <property type="match status" value="1"/>
</dbReference>
<dbReference type="GO" id="GO:0035556">
    <property type="term" value="P:intracellular signal transduction"/>
    <property type="evidence" value="ECO:0007669"/>
    <property type="project" value="InterPro"/>
</dbReference>
<dbReference type="SUPFAM" id="SSF48452">
    <property type="entry name" value="TPR-like"/>
    <property type="match status" value="2"/>
</dbReference>
<dbReference type="SUPFAM" id="SSF55073">
    <property type="entry name" value="Nucleotide cyclase"/>
    <property type="match status" value="1"/>
</dbReference>
<name>A0A127JVC3_9BURK</name>
<dbReference type="Pfam" id="PF13181">
    <property type="entry name" value="TPR_8"/>
    <property type="match status" value="1"/>
</dbReference>
<dbReference type="InterPro" id="IPR041664">
    <property type="entry name" value="AAA_16"/>
</dbReference>
<evidence type="ECO:0000256" key="1">
    <source>
        <dbReference type="ARBA" id="ARBA00022741"/>
    </source>
</evidence>
<evidence type="ECO:0000313" key="6">
    <source>
        <dbReference type="Proteomes" id="UP000070433"/>
    </source>
</evidence>
<dbReference type="InterPro" id="IPR019734">
    <property type="entry name" value="TPR_rpt"/>
</dbReference>
<sequence length="1044" mass="115553">MFCDVVDSTALSMQYDPEDLREIIRSFQDACVGVVERYEGFVAQHLGDGLLIYFGYPIAHEENSERAVHAGLGIVEALDTLQPRPGLRLQVRIGIATGPIVIGDLVSAGANVEKVAVGQTPNLAARLQGLAAPNKVVISPHTYRMLGQRFECREIGVHTLKGIPEPVLVREVIRQRVRQSRFAAAHGMSVMPLVGRREEMALLEERTQQAAAGHGQVVLLRGEAGIGKSRITRALVERAGAQHAVVPIELQCSPYYNQSALFPVIEWLQEEIFSSADAVEAGQKWALLDRFLDRTTLDKTQAAPLLAMLLSVPVPTDHRALNLTPERQKQLTLQYLANLFRQLSPSPLTLTLMVVEDLHWADPSTLELIRVWMEEGAESQSLMLLTSRPEFSPPWPTQNHFTSLDIGRLPDAQSMELVRLAAGDANLSESMLQQLMKKSDNVPLYLEVLTKEIVLTNQEGASKGLSPDRPEFLDSAIPESLQDALMARLDRMNDTKSVAQVAAILGRDFDRNMLEAVWSGTREALHYGLEQLCKAELLQVRGDVAKGLYQFKHALIRDAAYDSMLKRNCETLHRQVAEVMERVFPDIAVRQPDVLAHHYTAAKDVDQAVRYWLMAGQLALKGFATQESVAHLNQGLALLANLPATPERDVRELEFRILLGHCLMTWKGYAADDVRVTCARAHELCGLVGNAPQLPIALYQLVAYNIVSGNLETALGLAKQLYAIAAHINNEDLLLEAYLTLGVIYFHLGELSQAKTNLEKCVETYDPQRHAAHMFQFGQDPAVVAQNFLVWTHWLMGRQDQALRTAEAALSLARRLNHPLSLAFALAFAGWHRIFCRDYTAAAPFSEELVQFCGVQNILIFLAHGHMMASWQAFDQGNTASGLPGMRGAIDLFRMTGAKHFLPWWEGHYATTSATADGMSQADASLTEWLETTERTGERWSAAELHRNRGVLLEKSGKPLVEAQACYRQAIAVAQQQGALAWELRATMNLASSLIAQDAKDQARRLVESLLTRVSLDLDQESEAQIDSLLAACGEAQGARPAPV</sequence>
<keyword evidence="6" id="KW-1185">Reference proteome</keyword>
<dbReference type="GO" id="GO:0004016">
    <property type="term" value="F:adenylate cyclase activity"/>
    <property type="evidence" value="ECO:0007669"/>
    <property type="project" value="TreeGrafter"/>
</dbReference>
<evidence type="ECO:0000259" key="4">
    <source>
        <dbReference type="PROSITE" id="PS50125"/>
    </source>
</evidence>
<dbReference type="Pfam" id="PF00211">
    <property type="entry name" value="Guanylate_cyc"/>
    <property type="match status" value="1"/>
</dbReference>
<dbReference type="EMBL" id="CP010951">
    <property type="protein sequence ID" value="AMO23930.1"/>
    <property type="molecule type" value="Genomic_DNA"/>
</dbReference>
<dbReference type="InterPro" id="IPR027417">
    <property type="entry name" value="P-loop_NTPase"/>
</dbReference>
<dbReference type="Pfam" id="PF13191">
    <property type="entry name" value="AAA_16"/>
    <property type="match status" value="1"/>
</dbReference>
<dbReference type="SMART" id="SM00028">
    <property type="entry name" value="TPR"/>
    <property type="match status" value="4"/>
</dbReference>
<dbReference type="PANTHER" id="PTHR16305">
    <property type="entry name" value="TESTICULAR SOLUBLE ADENYLYL CYCLASE"/>
    <property type="match status" value="1"/>
</dbReference>
<dbReference type="InterPro" id="IPR011990">
    <property type="entry name" value="TPR-like_helical_dom_sf"/>
</dbReference>
<dbReference type="InterPro" id="IPR001054">
    <property type="entry name" value="A/G_cyclase"/>
</dbReference>
<dbReference type="Gene3D" id="3.30.70.1230">
    <property type="entry name" value="Nucleotide cyclase"/>
    <property type="match status" value="1"/>
</dbReference>
<keyword evidence="1" id="KW-0547">Nucleotide-binding</keyword>
<dbReference type="PATRIC" id="fig|94132.3.peg.3056"/>
<dbReference type="GO" id="GO:0005737">
    <property type="term" value="C:cytoplasm"/>
    <property type="evidence" value="ECO:0007669"/>
    <property type="project" value="TreeGrafter"/>
</dbReference>
<proteinExistence type="predicted"/>
<dbReference type="SMART" id="SM00044">
    <property type="entry name" value="CYCc"/>
    <property type="match status" value="1"/>
</dbReference>
<evidence type="ECO:0000313" key="5">
    <source>
        <dbReference type="EMBL" id="AMO23930.1"/>
    </source>
</evidence>
<dbReference type="InterPro" id="IPR029787">
    <property type="entry name" value="Nucleotide_cyclase"/>
</dbReference>